<feature type="region of interest" description="Disordered" evidence="1">
    <location>
        <begin position="1"/>
        <end position="113"/>
    </location>
</feature>
<evidence type="ECO:0000313" key="2">
    <source>
        <dbReference type="EMBL" id="TKW38576.1"/>
    </source>
</evidence>
<feature type="compositionally biased region" description="Low complexity" evidence="1">
    <location>
        <begin position="1"/>
        <end position="10"/>
    </location>
</feature>
<dbReference type="AlphaFoldDB" id="A0A4V6DCR7"/>
<accession>A0A4V6DCR7</accession>
<sequence length="133" mass="13981">MAPGPGLLGPCPGPVGPWRMLPEAAPGLLGPCPVGSGKRPRWGFTRPLGGGSSSDARWDSHKRVKSDVAESESRNSTSEKNGSDAEEGQSEQQLYAGPGFAVASPHLSQPPIPTLLLAKVRARRARKAMEAME</sequence>
<protein>
    <submittedName>
        <fullName evidence="2">Uncharacterized protein</fullName>
    </submittedName>
</protein>
<feature type="compositionally biased region" description="Basic and acidic residues" evidence="1">
    <location>
        <begin position="56"/>
        <end position="73"/>
    </location>
</feature>
<dbReference type="Gramene" id="TKW38576">
    <property type="protein sequence ID" value="TKW38576"/>
    <property type="gene ID" value="SEVIR_1G124166v2"/>
</dbReference>
<name>A0A4V6DCR7_SETVI</name>
<evidence type="ECO:0000313" key="3">
    <source>
        <dbReference type="Proteomes" id="UP000298652"/>
    </source>
</evidence>
<keyword evidence="3" id="KW-1185">Reference proteome</keyword>
<dbReference type="Proteomes" id="UP000298652">
    <property type="component" value="Chromosome 1"/>
</dbReference>
<dbReference type="EMBL" id="CM016552">
    <property type="protein sequence ID" value="TKW38576.1"/>
    <property type="molecule type" value="Genomic_DNA"/>
</dbReference>
<evidence type="ECO:0000256" key="1">
    <source>
        <dbReference type="SAM" id="MobiDB-lite"/>
    </source>
</evidence>
<organism evidence="2 3">
    <name type="scientific">Setaria viridis</name>
    <name type="common">Green bristlegrass</name>
    <name type="synonym">Setaria italica subsp. viridis</name>
    <dbReference type="NCBI Taxonomy" id="4556"/>
    <lineage>
        <taxon>Eukaryota</taxon>
        <taxon>Viridiplantae</taxon>
        <taxon>Streptophyta</taxon>
        <taxon>Embryophyta</taxon>
        <taxon>Tracheophyta</taxon>
        <taxon>Spermatophyta</taxon>
        <taxon>Magnoliopsida</taxon>
        <taxon>Liliopsida</taxon>
        <taxon>Poales</taxon>
        <taxon>Poaceae</taxon>
        <taxon>PACMAD clade</taxon>
        <taxon>Panicoideae</taxon>
        <taxon>Panicodae</taxon>
        <taxon>Paniceae</taxon>
        <taxon>Cenchrinae</taxon>
        <taxon>Setaria</taxon>
    </lineage>
</organism>
<reference evidence="2" key="1">
    <citation type="submission" date="2019-03" db="EMBL/GenBank/DDBJ databases">
        <title>WGS assembly of Setaria viridis.</title>
        <authorList>
            <person name="Huang P."/>
            <person name="Jenkins J."/>
            <person name="Grimwood J."/>
            <person name="Barry K."/>
            <person name="Healey A."/>
            <person name="Mamidi S."/>
            <person name="Sreedasyam A."/>
            <person name="Shu S."/>
            <person name="Feldman M."/>
            <person name="Wu J."/>
            <person name="Yu Y."/>
            <person name="Chen C."/>
            <person name="Johnson J."/>
            <person name="Rokhsar D."/>
            <person name="Baxter I."/>
            <person name="Schmutz J."/>
            <person name="Brutnell T."/>
            <person name="Kellogg E."/>
        </authorList>
    </citation>
    <scope>NUCLEOTIDE SEQUENCE [LARGE SCALE GENOMIC DNA]</scope>
</reference>
<proteinExistence type="predicted"/>
<gene>
    <name evidence="2" type="ORF">SEVIR_1G124166v2</name>
</gene>